<feature type="domain" description="RagB/SusD" evidence="6">
    <location>
        <begin position="5"/>
        <end position="30"/>
    </location>
</feature>
<gene>
    <name evidence="7" type="ORF">EJ377_04035</name>
</gene>
<organism evidence="7 8">
    <name type="scientific">Chryseobacterium arthrosphaerae</name>
    <dbReference type="NCBI Taxonomy" id="651561"/>
    <lineage>
        <taxon>Bacteria</taxon>
        <taxon>Pseudomonadati</taxon>
        <taxon>Bacteroidota</taxon>
        <taxon>Flavobacteriia</taxon>
        <taxon>Flavobacteriales</taxon>
        <taxon>Weeksellaceae</taxon>
        <taxon>Chryseobacterium group</taxon>
        <taxon>Chryseobacterium</taxon>
    </lineage>
</organism>
<dbReference type="Gene3D" id="1.25.40.390">
    <property type="match status" value="1"/>
</dbReference>
<evidence type="ECO:0000256" key="3">
    <source>
        <dbReference type="ARBA" id="ARBA00022729"/>
    </source>
</evidence>
<dbReference type="Pfam" id="PF07980">
    <property type="entry name" value="SusD_RagB"/>
    <property type="match status" value="1"/>
</dbReference>
<comment type="caution">
    <text evidence="7">The sequence shown here is derived from an EMBL/GenBank/DDBJ whole genome shotgun (WGS) entry which is preliminary data.</text>
</comment>
<evidence type="ECO:0000313" key="7">
    <source>
        <dbReference type="EMBL" id="RTZ49596.1"/>
    </source>
</evidence>
<reference evidence="7 8" key="1">
    <citation type="submission" date="2018-12" db="EMBL/GenBank/DDBJ databases">
        <title>Draft Genome Sequence of Chryseobacterium arthrosphaerae strain ED882-96 Isolated from the Blood of a Patient with Liver Cirrhosis in Taiwan.</title>
        <authorList>
            <person name="Lin J.-N."/>
            <person name="Lai C.-H."/>
            <person name="Yang C.-H."/>
            <person name="Huang Y.-H."/>
        </authorList>
    </citation>
    <scope>NUCLEOTIDE SEQUENCE [LARGE SCALE GENOMIC DNA]</scope>
    <source>
        <strain evidence="7 8">ED882-96</strain>
    </source>
</reference>
<dbReference type="InterPro" id="IPR011990">
    <property type="entry name" value="TPR-like_helical_dom_sf"/>
</dbReference>
<keyword evidence="3" id="KW-0732">Signal</keyword>
<proteinExistence type="inferred from homology"/>
<dbReference type="AlphaFoldDB" id="A0A432DZ79"/>
<evidence type="ECO:0000256" key="4">
    <source>
        <dbReference type="ARBA" id="ARBA00023136"/>
    </source>
</evidence>
<name>A0A432DZ79_9FLAO</name>
<evidence type="ECO:0000256" key="1">
    <source>
        <dbReference type="ARBA" id="ARBA00004442"/>
    </source>
</evidence>
<keyword evidence="5" id="KW-0998">Cell outer membrane</keyword>
<dbReference type="GO" id="GO:0009279">
    <property type="term" value="C:cell outer membrane"/>
    <property type="evidence" value="ECO:0007669"/>
    <property type="project" value="UniProtKB-SubCell"/>
</dbReference>
<evidence type="ECO:0000313" key="8">
    <source>
        <dbReference type="Proteomes" id="UP000276953"/>
    </source>
</evidence>
<sequence>MAYADILKERRVELALEGHRYLDLKRLAVAANVSMDRTLRMMSLQ</sequence>
<dbReference type="Proteomes" id="UP000276953">
    <property type="component" value="Unassembled WGS sequence"/>
</dbReference>
<dbReference type="SUPFAM" id="SSF48452">
    <property type="entry name" value="TPR-like"/>
    <property type="match status" value="1"/>
</dbReference>
<comment type="subcellular location">
    <subcellularLocation>
        <location evidence="1">Cell outer membrane</location>
    </subcellularLocation>
</comment>
<accession>A0A432DZ79</accession>
<dbReference type="InterPro" id="IPR012944">
    <property type="entry name" value="SusD_RagB_dom"/>
</dbReference>
<keyword evidence="4" id="KW-0472">Membrane</keyword>
<evidence type="ECO:0000256" key="2">
    <source>
        <dbReference type="ARBA" id="ARBA00006275"/>
    </source>
</evidence>
<comment type="similarity">
    <text evidence="2">Belongs to the SusD family.</text>
</comment>
<dbReference type="EMBL" id="RYFC01000001">
    <property type="protein sequence ID" value="RTZ49596.1"/>
    <property type="molecule type" value="Genomic_DNA"/>
</dbReference>
<protein>
    <submittedName>
        <fullName evidence="7">RagB/SusD family nutrient uptake outer membrane protein</fullName>
    </submittedName>
</protein>
<evidence type="ECO:0000259" key="6">
    <source>
        <dbReference type="Pfam" id="PF07980"/>
    </source>
</evidence>
<evidence type="ECO:0000256" key="5">
    <source>
        <dbReference type="ARBA" id="ARBA00023237"/>
    </source>
</evidence>